<dbReference type="SUPFAM" id="SSF53850">
    <property type="entry name" value="Periplasmic binding protein-like II"/>
    <property type="match status" value="1"/>
</dbReference>
<dbReference type="Pfam" id="PF00126">
    <property type="entry name" value="HTH_1"/>
    <property type="match status" value="1"/>
</dbReference>
<dbReference type="PANTHER" id="PTHR30126:SF40">
    <property type="entry name" value="HTH-TYPE TRANSCRIPTIONAL REGULATOR GLTR"/>
    <property type="match status" value="1"/>
</dbReference>
<dbReference type="SUPFAM" id="SSF46785">
    <property type="entry name" value="Winged helix' DNA-binding domain"/>
    <property type="match status" value="1"/>
</dbReference>
<dbReference type="PATRIC" id="fig|566551.4.peg.1999"/>
<gene>
    <name evidence="6" type="ORF">HMPREF0201_02174</name>
</gene>
<name>S3JUW2_9ENTR</name>
<dbReference type="AlphaFoldDB" id="S3JUW2"/>
<dbReference type="STRING" id="566551.HMPREF0201_02174"/>
<dbReference type="RefSeq" id="WP_016536477.1">
    <property type="nucleotide sequence ID" value="NZ_KE161030.1"/>
</dbReference>
<dbReference type="InterPro" id="IPR000847">
    <property type="entry name" value="LysR_HTH_N"/>
</dbReference>
<dbReference type="GO" id="GO:0000976">
    <property type="term" value="F:transcription cis-regulatory region binding"/>
    <property type="evidence" value="ECO:0007669"/>
    <property type="project" value="TreeGrafter"/>
</dbReference>
<reference evidence="6 7" key="1">
    <citation type="submission" date="2013-04" db="EMBL/GenBank/DDBJ databases">
        <authorList>
            <person name="Weinstock G."/>
            <person name="Sodergren E."/>
            <person name="Lobos E.A."/>
            <person name="Fulton L."/>
            <person name="Fulton R."/>
            <person name="Courtney L."/>
            <person name="Fronick C."/>
            <person name="O'Laughlin M."/>
            <person name="Godfrey J."/>
            <person name="Wilson R.M."/>
            <person name="Miner T."/>
            <person name="Farmer C."/>
            <person name="Delehaunty K."/>
            <person name="Cordes M."/>
            <person name="Minx P."/>
            <person name="Tomlinson C."/>
            <person name="Chen J."/>
            <person name="Wollam A."/>
            <person name="Pepin K.H."/>
            <person name="Palsikar V.B."/>
            <person name="Zhang X."/>
            <person name="Suruliraj S."/>
            <person name="Perna N.T."/>
            <person name="Plunkett G."/>
            <person name="Warren W."/>
            <person name="Mitreva M."/>
            <person name="Mardis E.R."/>
            <person name="Wilson R.K."/>
        </authorList>
    </citation>
    <scope>NUCLEOTIDE SEQUENCE [LARGE SCALE GENOMIC DNA]</scope>
    <source>
        <strain evidence="6 7">DSM 4568</strain>
    </source>
</reference>
<accession>S3JUW2</accession>
<dbReference type="OrthoDB" id="464481at2"/>
<evidence type="ECO:0000313" key="6">
    <source>
        <dbReference type="EMBL" id="EPF16939.1"/>
    </source>
</evidence>
<dbReference type="InterPro" id="IPR036388">
    <property type="entry name" value="WH-like_DNA-bd_sf"/>
</dbReference>
<evidence type="ECO:0000256" key="3">
    <source>
        <dbReference type="ARBA" id="ARBA00023125"/>
    </source>
</evidence>
<keyword evidence="4" id="KW-0804">Transcription</keyword>
<evidence type="ECO:0000256" key="4">
    <source>
        <dbReference type="ARBA" id="ARBA00023163"/>
    </source>
</evidence>
<dbReference type="EMBL" id="ATDT01000020">
    <property type="protein sequence ID" value="EPF16939.1"/>
    <property type="molecule type" value="Genomic_DNA"/>
</dbReference>
<comment type="similarity">
    <text evidence="1">Belongs to the LysR transcriptional regulatory family.</text>
</comment>
<organism evidence="6 7">
    <name type="scientific">Cedecea davisae DSM 4568</name>
    <dbReference type="NCBI Taxonomy" id="566551"/>
    <lineage>
        <taxon>Bacteria</taxon>
        <taxon>Pseudomonadati</taxon>
        <taxon>Pseudomonadota</taxon>
        <taxon>Gammaproteobacteria</taxon>
        <taxon>Enterobacterales</taxon>
        <taxon>Enterobacteriaceae</taxon>
        <taxon>Cedecea</taxon>
    </lineage>
</organism>
<dbReference type="PROSITE" id="PS50931">
    <property type="entry name" value="HTH_LYSR"/>
    <property type="match status" value="1"/>
</dbReference>
<evidence type="ECO:0000256" key="1">
    <source>
        <dbReference type="ARBA" id="ARBA00009437"/>
    </source>
</evidence>
<dbReference type="PRINTS" id="PR00039">
    <property type="entry name" value="HTHLYSR"/>
</dbReference>
<dbReference type="PANTHER" id="PTHR30126">
    <property type="entry name" value="HTH-TYPE TRANSCRIPTIONAL REGULATOR"/>
    <property type="match status" value="1"/>
</dbReference>
<protein>
    <submittedName>
        <fullName evidence="6">Putative HTH-type transcriptional regulator GltR</fullName>
    </submittedName>
</protein>
<proteinExistence type="inferred from homology"/>
<evidence type="ECO:0000256" key="2">
    <source>
        <dbReference type="ARBA" id="ARBA00023015"/>
    </source>
</evidence>
<sequence length="289" mass="31260">MNHTTLQIFQTVAEEQSVTKAAKRLGRVQSNITTRIRQLEEELGVTLFVRDSKKMTLSAEGASFLSYAQKILSLAEEARQALHPAKPAGTLNVGAMEATAASRLMPILQQFHRHYPDVALTLKTMPTGQLLAGVRNATLDCALVSLPPNASGEPTCPTDIECVNVFTERLVLLTPHQMTAGGEAKIRFAAFPKGCSYRARGEALLNSLSEGDKTVEVQEVGSYHSMIACVASGGYRCLLPESVAATLTLPQESQLQFVDDALTQLVWRKGYASPALGEMQKILAMASNL</sequence>
<dbReference type="Gene3D" id="3.40.190.290">
    <property type="match status" value="1"/>
</dbReference>
<dbReference type="HOGENOM" id="CLU_039613_6_1_6"/>
<dbReference type="Gene3D" id="1.10.10.10">
    <property type="entry name" value="Winged helix-like DNA-binding domain superfamily/Winged helix DNA-binding domain"/>
    <property type="match status" value="1"/>
</dbReference>
<keyword evidence="2" id="KW-0805">Transcription regulation</keyword>
<dbReference type="FunFam" id="1.10.10.10:FF:000001">
    <property type="entry name" value="LysR family transcriptional regulator"/>
    <property type="match status" value="1"/>
</dbReference>
<keyword evidence="3" id="KW-0238">DNA-binding</keyword>
<dbReference type="InterPro" id="IPR005119">
    <property type="entry name" value="LysR_subst-bd"/>
</dbReference>
<dbReference type="GO" id="GO:0003700">
    <property type="term" value="F:DNA-binding transcription factor activity"/>
    <property type="evidence" value="ECO:0007669"/>
    <property type="project" value="InterPro"/>
</dbReference>
<evidence type="ECO:0000313" key="7">
    <source>
        <dbReference type="Proteomes" id="UP000014585"/>
    </source>
</evidence>
<feature type="domain" description="HTH lysR-type" evidence="5">
    <location>
        <begin position="1"/>
        <end position="58"/>
    </location>
</feature>
<comment type="caution">
    <text evidence="6">The sequence shown here is derived from an EMBL/GenBank/DDBJ whole genome shotgun (WGS) entry which is preliminary data.</text>
</comment>
<evidence type="ECO:0000259" key="5">
    <source>
        <dbReference type="PROSITE" id="PS50931"/>
    </source>
</evidence>
<dbReference type="Pfam" id="PF03466">
    <property type="entry name" value="LysR_substrate"/>
    <property type="match status" value="1"/>
</dbReference>
<dbReference type="InterPro" id="IPR036390">
    <property type="entry name" value="WH_DNA-bd_sf"/>
</dbReference>
<dbReference type="Proteomes" id="UP000014585">
    <property type="component" value="Unassembled WGS sequence"/>
</dbReference>